<feature type="domain" description="Pesticidal crystal protein Cry22Aa Ig-like" evidence="2">
    <location>
        <begin position="969"/>
        <end position="1039"/>
    </location>
</feature>
<dbReference type="InterPro" id="IPR013783">
    <property type="entry name" value="Ig-like_fold"/>
</dbReference>
<feature type="region of interest" description="Disordered" evidence="1">
    <location>
        <begin position="1048"/>
        <end position="1112"/>
    </location>
</feature>
<evidence type="ECO:0000313" key="3">
    <source>
        <dbReference type="EMBL" id="PJC49658.1"/>
    </source>
</evidence>
<evidence type="ECO:0000313" key="4">
    <source>
        <dbReference type="Proteomes" id="UP000231300"/>
    </source>
</evidence>
<dbReference type="Gene3D" id="2.40.300.10">
    <property type="entry name" value="Head decoration protein D"/>
    <property type="match status" value="1"/>
</dbReference>
<gene>
    <name evidence="3" type="ORF">CO033_00325</name>
</gene>
<reference evidence="4" key="1">
    <citation type="submission" date="2017-09" db="EMBL/GenBank/DDBJ databases">
        <title>Depth-based differentiation of microbial function through sediment-hosted aquifers and enrichment of novel symbionts in the deep terrestrial subsurface.</title>
        <authorList>
            <person name="Probst A.J."/>
            <person name="Ladd B."/>
            <person name="Jarett J.K."/>
            <person name="Geller-Mcgrath D.E."/>
            <person name="Sieber C.M.K."/>
            <person name="Emerson J.B."/>
            <person name="Anantharaman K."/>
            <person name="Thomas B.C."/>
            <person name="Malmstrom R."/>
            <person name="Stieglmeier M."/>
            <person name="Klingl A."/>
            <person name="Woyke T."/>
            <person name="Ryan C.M."/>
            <person name="Banfield J.F."/>
        </authorList>
    </citation>
    <scope>NUCLEOTIDE SEQUENCE [LARGE SCALE GENOMIC DNA]</scope>
</reference>
<accession>A0A2J0N8Z0</accession>
<dbReference type="Pfam" id="PF16403">
    <property type="entry name" value="Bact_surface_Ig-like"/>
    <property type="match status" value="1"/>
</dbReference>
<dbReference type="Gene3D" id="2.60.40.10">
    <property type="entry name" value="Immunoglobulins"/>
    <property type="match status" value="1"/>
</dbReference>
<feature type="non-terminal residue" evidence="3">
    <location>
        <position position="1"/>
    </location>
</feature>
<dbReference type="Proteomes" id="UP000231300">
    <property type="component" value="Unassembled WGS sequence"/>
</dbReference>
<feature type="compositionally biased region" description="Pro residues" evidence="1">
    <location>
        <begin position="1081"/>
        <end position="1091"/>
    </location>
</feature>
<comment type="caution">
    <text evidence="3">The sequence shown here is derived from an EMBL/GenBank/DDBJ whole genome shotgun (WGS) entry which is preliminary data.</text>
</comment>
<sequence>PTLNQNTTGTAAGLSATLVSTSGGSGVNNAGTLTWGSGGTLGTAAYTASTAYATAAQGTLATNAIPKGIGTNVGDLISFSAASTPSRIAAVATGQPLISKGINTLPAYAGYTFAGTAAQTYTFPTTTATLARTDAAQTFTGTQTFSGTVTAPDFIVTSGTISDADTAYVTFADGIYSSTGTSYFAGLLNARGGIGNDNATYLAINGGTSGYTYFAGNVGIGTIVPSGILSVTPSQYNTGTASQSLTTVTGVGTTWTSAMVGSQFVYADGTNGGTITAFGSATSLTVSTSQTVASQAYKIAYTGLQVGSTGNVGIGTTAPIGQLQITDTTAASATRGLLITQHNSGVHAPLFTTRKSRGTEGSPTAVASGDYLGLFDWSGYVGGTNTYKQGARIIAIVNGTVTDSSAGIPTELGFFTNQGDGSVGLTERLRITKAGNVGIGTTNPTAKLVVSGDIYLDSGANRNIKMPYLSSGSGADLTIEAQSTDASGNGGDLFLGAGLVGTPTSLTNGGSVYIYPGTGDSNGNVILGHSGSSAIGNVGIGTTSPGASLSIGDTNTQKNAEIFGWLCVISPGKYCTAATDTGTIYAEVTTVAQADYAEYFYTKDIDLKAGEAVCVDITVDNGVKRCDRPGDGNLMGIVSTKPGVLGNVTKETKDNPNYIAIAMIGQIPGKINSENGLVRRGDNLTSSSIPGIMMKAGPEDPTVGVALNSARGLIDTIQIVISRRNQSLTVSQVEEQITKRIASMELEDEVTLLIDKTLTELKIEDYFASNADRSTKRNIKSYTNNEEALALVLNVPLNTFYSEEDVLKYGDTSPLIKTRLGFLADETDPFFLKENKKIDQESVNGLLIASIKALNLKIEEIGKTETLIKEEEEKPSWYELAENLFNDVFEKVEGSVLYIKDLAVRTLKIGSPEKRTGITFYDEVNGNPYCFSIANGETKTMLGECTIITPPPTDEGLTYSPEDTNAPIITLDGEILVSLDIGSSYTEAGAIAVDDVDGEVAMIISGSVDTTIPGTYTITYTATDTAGNTATPVVRTVNVGDVTTIPTFEPITTESGTTQETVAPEPVSTTEIIPELTSEPTPEPVYEPTPQPEAGQPSAETTTPEPDSTPQP</sequence>
<dbReference type="EMBL" id="PFRK01000008">
    <property type="protein sequence ID" value="PJC49658.1"/>
    <property type="molecule type" value="Genomic_DNA"/>
</dbReference>
<organism evidence="3 4">
    <name type="scientific">Candidatus Nomurabacteria bacterium CG_4_9_14_0_2_um_filter_32_10</name>
    <dbReference type="NCBI Taxonomy" id="1974729"/>
    <lineage>
        <taxon>Bacteria</taxon>
        <taxon>Candidatus Nomuraibacteriota</taxon>
    </lineage>
</organism>
<feature type="compositionally biased region" description="Polar residues" evidence="1">
    <location>
        <begin position="1055"/>
        <end position="1071"/>
    </location>
</feature>
<dbReference type="InterPro" id="IPR032179">
    <property type="entry name" value="Cry22Aa_Ig-like"/>
</dbReference>
<evidence type="ECO:0000256" key="1">
    <source>
        <dbReference type="SAM" id="MobiDB-lite"/>
    </source>
</evidence>
<evidence type="ECO:0000259" key="2">
    <source>
        <dbReference type="Pfam" id="PF16403"/>
    </source>
</evidence>
<protein>
    <recommendedName>
        <fullName evidence="2">Pesticidal crystal protein Cry22Aa Ig-like domain-containing protein</fullName>
    </recommendedName>
</protein>
<name>A0A2J0N8Z0_9BACT</name>
<proteinExistence type="predicted"/>
<dbReference type="AlphaFoldDB" id="A0A2J0N8Z0"/>